<dbReference type="Gene3D" id="1.20.910.10">
    <property type="entry name" value="Heme oxygenase-like"/>
    <property type="match status" value="1"/>
</dbReference>
<dbReference type="Proteomes" id="UP000190831">
    <property type="component" value="Chromosome F"/>
</dbReference>
<protein>
    <submittedName>
        <fullName evidence="4">LAFE_0F11430g1_1</fullName>
    </submittedName>
</protein>
<dbReference type="InterPro" id="IPR016084">
    <property type="entry name" value="Haem_Oase-like_multi-hlx"/>
</dbReference>
<dbReference type="OMA" id="AEWITLH"/>
<dbReference type="InterPro" id="IPR026285">
    <property type="entry name" value="TenA_E"/>
</dbReference>
<dbReference type="STRING" id="4955.A0A1G4MFF5"/>
<name>A0A1G4MFF5_LACFM</name>
<feature type="domain" description="Thiaminase-2/PQQC" evidence="3">
    <location>
        <begin position="12"/>
        <end position="211"/>
    </location>
</feature>
<accession>A0A1G4MFF5</accession>
<dbReference type="PANTHER" id="PTHR43198:SF2">
    <property type="entry name" value="SI:CH1073-67J19.1-RELATED"/>
    <property type="match status" value="1"/>
</dbReference>
<sequence>MSVSQKLIDSYQDLFNKATKHKLTEELCAGTLEDKKLFIYLAQDLQFFQSGLRLTCKLTSLAPTEHSLITLAKKIGFFANDENNYFQECLELLSPSLGKEEQLRYKETRLPLVDKYIKLIEKLARDESSYAKLVTFTYCMELVYLQWPKNFNIPSNLHWKYKTWVDLHAGEHFETWCDFLKGEVDKCNYEEVAPVFAEVLKSEYEFFDSCYKN</sequence>
<organism evidence="4 5">
    <name type="scientific">Lachancea fermentati</name>
    <name type="common">Zygosaccharomyces fermentati</name>
    <dbReference type="NCBI Taxonomy" id="4955"/>
    <lineage>
        <taxon>Eukaryota</taxon>
        <taxon>Fungi</taxon>
        <taxon>Dikarya</taxon>
        <taxon>Ascomycota</taxon>
        <taxon>Saccharomycotina</taxon>
        <taxon>Saccharomycetes</taxon>
        <taxon>Saccharomycetales</taxon>
        <taxon>Saccharomycetaceae</taxon>
        <taxon>Lachancea</taxon>
    </lineage>
</organism>
<dbReference type="InterPro" id="IPR004305">
    <property type="entry name" value="Thiaminase-2/PQQC"/>
</dbReference>
<dbReference type="InterPro" id="IPR050967">
    <property type="entry name" value="Thiamine_Salvage_TenA"/>
</dbReference>
<feature type="binding site" evidence="2">
    <location>
        <position position="44"/>
    </location>
    <ligand>
        <name>substrate</name>
    </ligand>
</feature>
<dbReference type="SUPFAM" id="SSF48613">
    <property type="entry name" value="Heme oxygenase-like"/>
    <property type="match status" value="1"/>
</dbReference>
<keyword evidence="5" id="KW-1185">Reference proteome</keyword>
<dbReference type="GO" id="GO:0005829">
    <property type="term" value="C:cytosol"/>
    <property type="evidence" value="ECO:0007669"/>
    <property type="project" value="TreeGrafter"/>
</dbReference>
<dbReference type="CDD" id="cd19358">
    <property type="entry name" value="TenA_E_Spr0628-like"/>
    <property type="match status" value="1"/>
</dbReference>
<reference evidence="5" key="1">
    <citation type="submission" date="2016-03" db="EMBL/GenBank/DDBJ databases">
        <authorList>
            <person name="Devillers H."/>
        </authorList>
    </citation>
    <scope>NUCLEOTIDE SEQUENCE [LARGE SCALE GENOMIC DNA]</scope>
</reference>
<evidence type="ECO:0000256" key="1">
    <source>
        <dbReference type="PIRSR" id="PIRSR003170-1"/>
    </source>
</evidence>
<proteinExistence type="predicted"/>
<feature type="binding site" evidence="2">
    <location>
        <position position="82"/>
    </location>
    <ligand>
        <name>substrate</name>
    </ligand>
</feature>
<evidence type="ECO:0000313" key="5">
    <source>
        <dbReference type="Proteomes" id="UP000190831"/>
    </source>
</evidence>
<feature type="binding site" evidence="2">
    <location>
        <position position="141"/>
    </location>
    <ligand>
        <name>substrate</name>
    </ligand>
</feature>
<evidence type="ECO:0000259" key="3">
    <source>
        <dbReference type="Pfam" id="PF03070"/>
    </source>
</evidence>
<gene>
    <name evidence="4" type="ORF">LAFE_0F11430G</name>
</gene>
<dbReference type="PIRSF" id="PIRSF003170">
    <property type="entry name" value="Pet18p"/>
    <property type="match status" value="1"/>
</dbReference>
<dbReference type="PANTHER" id="PTHR43198">
    <property type="entry name" value="BIFUNCTIONAL TH2 PROTEIN"/>
    <property type="match status" value="1"/>
</dbReference>
<dbReference type="AlphaFoldDB" id="A0A1G4MFF5"/>
<dbReference type="Pfam" id="PF03070">
    <property type="entry name" value="TENA_THI-4"/>
    <property type="match status" value="1"/>
</dbReference>
<dbReference type="OrthoDB" id="37730at2759"/>
<dbReference type="EMBL" id="LT598490">
    <property type="protein sequence ID" value="SCW02656.1"/>
    <property type="molecule type" value="Genomic_DNA"/>
</dbReference>
<dbReference type="GO" id="GO:0006772">
    <property type="term" value="P:thiamine metabolic process"/>
    <property type="evidence" value="ECO:0007669"/>
    <property type="project" value="UniProtKB-ARBA"/>
</dbReference>
<evidence type="ECO:0000313" key="4">
    <source>
        <dbReference type="EMBL" id="SCW02656.1"/>
    </source>
</evidence>
<feature type="active site" description="Proton donor" evidence="1">
    <location>
        <position position="203"/>
    </location>
</feature>
<evidence type="ECO:0000256" key="2">
    <source>
        <dbReference type="PIRSR" id="PIRSR003170-2"/>
    </source>
</evidence>